<dbReference type="GO" id="GO:0006313">
    <property type="term" value="P:DNA transposition"/>
    <property type="evidence" value="ECO:0007669"/>
    <property type="project" value="InterPro"/>
</dbReference>
<dbReference type="PANTHER" id="PTHR33215">
    <property type="entry name" value="PROTEIN DISTAL ANTENNA"/>
    <property type="match status" value="1"/>
</dbReference>
<dbReference type="AlphaFoldDB" id="A0A1X0XXB8"/>
<dbReference type="GO" id="GO:0004803">
    <property type="term" value="F:transposase activity"/>
    <property type="evidence" value="ECO:0007669"/>
    <property type="project" value="InterPro"/>
</dbReference>
<evidence type="ECO:0000313" key="2">
    <source>
        <dbReference type="EMBL" id="ORJ57486.1"/>
    </source>
</evidence>
<dbReference type="Pfam" id="PF01527">
    <property type="entry name" value="HTH_Tnp_1"/>
    <property type="match status" value="1"/>
</dbReference>
<organism evidence="2 3">
    <name type="scientific">Geothermobacter hydrogeniphilus</name>
    <dbReference type="NCBI Taxonomy" id="1969733"/>
    <lineage>
        <taxon>Bacteria</taxon>
        <taxon>Pseudomonadati</taxon>
        <taxon>Thermodesulfobacteriota</taxon>
        <taxon>Desulfuromonadia</taxon>
        <taxon>Desulfuromonadales</taxon>
        <taxon>Geothermobacteraceae</taxon>
        <taxon>Geothermobacter</taxon>
    </lineage>
</organism>
<dbReference type="EMBL" id="NAAD01000019">
    <property type="protein sequence ID" value="ORJ57486.1"/>
    <property type="molecule type" value="Genomic_DNA"/>
</dbReference>
<dbReference type="SUPFAM" id="SSF46689">
    <property type="entry name" value="Homeodomain-like"/>
    <property type="match status" value="1"/>
</dbReference>
<evidence type="ECO:0000256" key="1">
    <source>
        <dbReference type="SAM" id="Coils"/>
    </source>
</evidence>
<dbReference type="Proteomes" id="UP000193136">
    <property type="component" value="Unassembled WGS sequence"/>
</dbReference>
<dbReference type="InterPro" id="IPR051839">
    <property type="entry name" value="RD_transcriptional_regulator"/>
</dbReference>
<keyword evidence="3" id="KW-1185">Reference proteome</keyword>
<dbReference type="Gene3D" id="1.10.10.60">
    <property type="entry name" value="Homeodomain-like"/>
    <property type="match status" value="1"/>
</dbReference>
<protein>
    <recommendedName>
        <fullName evidence="4">Transposase</fullName>
    </recommendedName>
</protein>
<keyword evidence="1" id="KW-0175">Coiled coil</keyword>
<dbReference type="PANTHER" id="PTHR33215:SF13">
    <property type="entry name" value="PROTEIN DISTAL ANTENNA"/>
    <property type="match status" value="1"/>
</dbReference>
<dbReference type="STRING" id="1969733.B5V00_13635"/>
<comment type="caution">
    <text evidence="2">The sequence shown here is derived from an EMBL/GenBank/DDBJ whole genome shotgun (WGS) entry which is preliminary data.</text>
</comment>
<gene>
    <name evidence="2" type="ORF">B5V00_13635</name>
</gene>
<accession>A0A1X0XXB8</accession>
<proteinExistence type="predicted"/>
<evidence type="ECO:0000313" key="3">
    <source>
        <dbReference type="Proteomes" id="UP000193136"/>
    </source>
</evidence>
<dbReference type="GO" id="GO:0003677">
    <property type="term" value="F:DNA binding"/>
    <property type="evidence" value="ECO:0007669"/>
    <property type="project" value="InterPro"/>
</dbReference>
<name>A0A1X0XXB8_9BACT</name>
<feature type="coiled-coil region" evidence="1">
    <location>
        <begin position="62"/>
        <end position="89"/>
    </location>
</feature>
<evidence type="ECO:0008006" key="4">
    <source>
        <dbReference type="Google" id="ProtNLM"/>
    </source>
</evidence>
<dbReference type="InterPro" id="IPR002514">
    <property type="entry name" value="Transposase_8"/>
</dbReference>
<reference evidence="2 3" key="1">
    <citation type="submission" date="2017-03" db="EMBL/GenBank/DDBJ databases">
        <title>Genome sequence of Geothermobacter sp. EPR-M, Deep-Sea Iron Reducer.</title>
        <authorList>
            <person name="Tully B."/>
            <person name="Savalia P."/>
            <person name="Abuyen K."/>
            <person name="Baughan C."/>
            <person name="Romero E."/>
            <person name="Ronkowski C."/>
            <person name="Torres B."/>
            <person name="Tremblay J."/>
            <person name="Trujillo A."/>
            <person name="Tyler M."/>
            <person name="Perez-Rodriguez I."/>
            <person name="Amend J."/>
        </authorList>
    </citation>
    <scope>NUCLEOTIDE SEQUENCE [LARGE SCALE GENOMIC DNA]</scope>
    <source>
        <strain evidence="2 3">EPR-M</strain>
    </source>
</reference>
<sequence>MVSKRRKYTREFKVETVNLITGSDQSVAEVARDLEIHPNTLYKWIRQYSENPVEAFPGKGKQVSEAEELSRLRRENQRLKMERDILKKAMAIFSNDPK</sequence>
<dbReference type="InterPro" id="IPR009057">
    <property type="entry name" value="Homeodomain-like_sf"/>
</dbReference>